<dbReference type="Proteomes" id="UP001139721">
    <property type="component" value="Unassembled WGS sequence"/>
</dbReference>
<dbReference type="GO" id="GO:0070005">
    <property type="term" value="F:cysteine-type aminopeptidase activity"/>
    <property type="evidence" value="ECO:0007669"/>
    <property type="project" value="InterPro"/>
</dbReference>
<gene>
    <name evidence="1" type="ORF">LOX96_14665</name>
</gene>
<dbReference type="AlphaFoldDB" id="A0A9X2IE08"/>
<protein>
    <submittedName>
        <fullName evidence="1">C1 family peptidase</fullName>
    </submittedName>
</protein>
<dbReference type="EMBL" id="JAJKBJ010000023">
    <property type="protein sequence ID" value="MCL9685343.1"/>
    <property type="molecule type" value="Genomic_DNA"/>
</dbReference>
<dbReference type="InterPro" id="IPR038765">
    <property type="entry name" value="Papain-like_cys_pep_sf"/>
</dbReference>
<sequence length="357" mass="39320">MILKTITITLARIAVLALLMVKCVVAGDVAVIDSLEHSIGQPNQGLSLKNNNNEQKIIQLMRIQLSDEGKELLAARMKEIETHSEQSTLTSNAALPSKVQIAMNNVPVLNQGRHGTCVTFAITAALDAAMGKGDYISQLCNLQLGSYLENHGYIKASGWDGSLPIWVINQIEQYGVVSKEKQKATGCGGLTEYPTDTKDAPASFIEPEQYYPMSELVFGKSITWSNIYWRISSSWTLSEVKEALNAGDRAVFAIIFPRIDLGVAGAVGRYKSEKDTWVLTSEIEKDASEAKAGHEMIITGYDDNAIAVDNKGKEHKGLLTLRNSWGSKFGDNGDFYMSYDYFKLLIFDVRRISPTAH</sequence>
<dbReference type="Pfam" id="PF03051">
    <property type="entry name" value="Peptidase_C1_2"/>
    <property type="match status" value="1"/>
</dbReference>
<reference evidence="1" key="1">
    <citation type="submission" date="2021-11" db="EMBL/GenBank/DDBJ databases">
        <title>Legionella maioricencis sp. nov., a new species isolated from hot water samples in Mallorca.</title>
        <authorList>
            <person name="Crespi S."/>
            <person name="Drasar V."/>
            <person name="Salva-Serra F."/>
            <person name="Jaen-Luchoro D."/>
            <person name="Pineiro-Iglesias B."/>
            <person name="Aliaga F."/>
            <person name="Fernandez-Juarez V."/>
            <person name="Coll G."/>
            <person name="Moore E.R.B."/>
            <person name="Bennasar-Figueras A."/>
        </authorList>
    </citation>
    <scope>NUCLEOTIDE SEQUENCE</scope>
    <source>
        <strain evidence="1">HCPI-6</strain>
    </source>
</reference>
<keyword evidence="2" id="KW-1185">Reference proteome</keyword>
<dbReference type="SUPFAM" id="SSF54001">
    <property type="entry name" value="Cysteine proteinases"/>
    <property type="match status" value="1"/>
</dbReference>
<dbReference type="CDD" id="cd02619">
    <property type="entry name" value="Peptidase_C1"/>
    <property type="match status" value="1"/>
</dbReference>
<evidence type="ECO:0000313" key="2">
    <source>
        <dbReference type="Proteomes" id="UP001139721"/>
    </source>
</evidence>
<dbReference type="InterPro" id="IPR004134">
    <property type="entry name" value="Peptidase_C1B"/>
</dbReference>
<proteinExistence type="predicted"/>
<dbReference type="GO" id="GO:0006508">
    <property type="term" value="P:proteolysis"/>
    <property type="evidence" value="ECO:0007669"/>
    <property type="project" value="InterPro"/>
</dbReference>
<accession>A0A9X2IE08</accession>
<dbReference type="RefSeq" id="WP_250423728.1">
    <property type="nucleotide sequence ID" value="NZ_JAJKBJ010000023.1"/>
</dbReference>
<evidence type="ECO:0000313" key="1">
    <source>
        <dbReference type="EMBL" id="MCL9685343.1"/>
    </source>
</evidence>
<comment type="caution">
    <text evidence="1">The sequence shown here is derived from an EMBL/GenBank/DDBJ whole genome shotgun (WGS) entry which is preliminary data.</text>
</comment>
<organism evidence="1 2">
    <name type="scientific">Legionella maioricensis</name>
    <dbReference type="NCBI Taxonomy" id="2896528"/>
    <lineage>
        <taxon>Bacteria</taxon>
        <taxon>Pseudomonadati</taxon>
        <taxon>Pseudomonadota</taxon>
        <taxon>Gammaproteobacteria</taxon>
        <taxon>Legionellales</taxon>
        <taxon>Legionellaceae</taxon>
        <taxon>Legionella</taxon>
    </lineage>
</organism>
<dbReference type="Gene3D" id="3.90.70.10">
    <property type="entry name" value="Cysteine proteinases"/>
    <property type="match status" value="1"/>
</dbReference>
<name>A0A9X2IE08_9GAMM</name>